<comment type="caution">
    <text evidence="2">The sequence shown here is derived from an EMBL/GenBank/DDBJ whole genome shotgun (WGS) entry which is preliminary data.</text>
</comment>
<keyword evidence="3" id="KW-1185">Reference proteome</keyword>
<gene>
    <name evidence="2" type="ORF">Ocin01_09237</name>
</gene>
<feature type="region of interest" description="Disordered" evidence="1">
    <location>
        <begin position="1"/>
        <end position="24"/>
    </location>
</feature>
<sequence>MKQAPPMTMHMPKSASGSSSGLATVSAPAAVRHLQIMEPPPQHYRQQQYPRNIQRSTRSAEPAIVMPGPGESYNLPVLCNRYAEDVVISDESEMRRGPSLNVGRFRQPELYVSGKIWAISSLNFP</sequence>
<evidence type="ECO:0000313" key="2">
    <source>
        <dbReference type="EMBL" id="ODM97436.1"/>
    </source>
</evidence>
<dbReference type="AlphaFoldDB" id="A0A1D2MWN3"/>
<reference evidence="2 3" key="1">
    <citation type="journal article" date="2016" name="Genome Biol. Evol.">
        <title>Gene Family Evolution Reflects Adaptation to Soil Environmental Stressors in the Genome of the Collembolan Orchesella cincta.</title>
        <authorList>
            <person name="Faddeeva-Vakhrusheva A."/>
            <person name="Derks M.F."/>
            <person name="Anvar S.Y."/>
            <person name="Agamennone V."/>
            <person name="Suring W."/>
            <person name="Smit S."/>
            <person name="van Straalen N.M."/>
            <person name="Roelofs D."/>
        </authorList>
    </citation>
    <scope>NUCLEOTIDE SEQUENCE [LARGE SCALE GENOMIC DNA]</scope>
    <source>
        <tissue evidence="2">Mixed pool</tissue>
    </source>
</reference>
<dbReference type="EMBL" id="LJIJ01000442">
    <property type="protein sequence ID" value="ODM97436.1"/>
    <property type="molecule type" value="Genomic_DNA"/>
</dbReference>
<proteinExistence type="predicted"/>
<protein>
    <submittedName>
        <fullName evidence="2">Uncharacterized protein</fullName>
    </submittedName>
</protein>
<accession>A0A1D2MWN3</accession>
<dbReference type="Proteomes" id="UP000094527">
    <property type="component" value="Unassembled WGS sequence"/>
</dbReference>
<name>A0A1D2MWN3_ORCCI</name>
<evidence type="ECO:0000313" key="3">
    <source>
        <dbReference type="Proteomes" id="UP000094527"/>
    </source>
</evidence>
<feature type="region of interest" description="Disordered" evidence="1">
    <location>
        <begin position="39"/>
        <end position="67"/>
    </location>
</feature>
<organism evidence="2 3">
    <name type="scientific">Orchesella cincta</name>
    <name type="common">Springtail</name>
    <name type="synonym">Podura cincta</name>
    <dbReference type="NCBI Taxonomy" id="48709"/>
    <lineage>
        <taxon>Eukaryota</taxon>
        <taxon>Metazoa</taxon>
        <taxon>Ecdysozoa</taxon>
        <taxon>Arthropoda</taxon>
        <taxon>Hexapoda</taxon>
        <taxon>Collembola</taxon>
        <taxon>Entomobryomorpha</taxon>
        <taxon>Entomobryoidea</taxon>
        <taxon>Orchesellidae</taxon>
        <taxon>Orchesellinae</taxon>
        <taxon>Orchesella</taxon>
    </lineage>
</organism>
<evidence type="ECO:0000256" key="1">
    <source>
        <dbReference type="SAM" id="MobiDB-lite"/>
    </source>
</evidence>